<comment type="caution">
    <text evidence="1">The sequence shown here is derived from an EMBL/GenBank/DDBJ whole genome shotgun (WGS) entry which is preliminary data.</text>
</comment>
<evidence type="ECO:0000313" key="2">
    <source>
        <dbReference type="Proteomes" id="UP000789860"/>
    </source>
</evidence>
<organism evidence="1 2">
    <name type="scientific">Scutellospora calospora</name>
    <dbReference type="NCBI Taxonomy" id="85575"/>
    <lineage>
        <taxon>Eukaryota</taxon>
        <taxon>Fungi</taxon>
        <taxon>Fungi incertae sedis</taxon>
        <taxon>Mucoromycota</taxon>
        <taxon>Glomeromycotina</taxon>
        <taxon>Glomeromycetes</taxon>
        <taxon>Diversisporales</taxon>
        <taxon>Gigasporaceae</taxon>
        <taxon>Scutellospora</taxon>
    </lineage>
</organism>
<dbReference type="EMBL" id="CAJVPM010025723">
    <property type="protein sequence ID" value="CAG8659048.1"/>
    <property type="molecule type" value="Genomic_DNA"/>
</dbReference>
<gene>
    <name evidence="1" type="ORF">SCALOS_LOCUS8960</name>
</gene>
<keyword evidence="2" id="KW-1185">Reference proteome</keyword>
<evidence type="ECO:0000313" key="1">
    <source>
        <dbReference type="EMBL" id="CAG8659048.1"/>
    </source>
</evidence>
<feature type="non-terminal residue" evidence="1">
    <location>
        <position position="1"/>
    </location>
</feature>
<proteinExistence type="predicted"/>
<name>A0ACA9NLZ7_9GLOM</name>
<protein>
    <submittedName>
        <fullName evidence="1">7161_t:CDS:1</fullName>
    </submittedName>
</protein>
<dbReference type="Proteomes" id="UP000789860">
    <property type="component" value="Unassembled WGS sequence"/>
</dbReference>
<reference evidence="1" key="1">
    <citation type="submission" date="2021-06" db="EMBL/GenBank/DDBJ databases">
        <authorList>
            <person name="Kallberg Y."/>
            <person name="Tangrot J."/>
            <person name="Rosling A."/>
        </authorList>
    </citation>
    <scope>NUCLEOTIDE SEQUENCE</scope>
    <source>
        <strain evidence="1">AU212A</strain>
    </source>
</reference>
<accession>A0ACA9NLZ7</accession>
<sequence length="44" mass="5105">ERSENLETTVLANTIPNKEVKQEEFSPIIIINNDNLELQELDHI</sequence>